<feature type="region of interest" description="Disordered" evidence="10">
    <location>
        <begin position="354"/>
        <end position="408"/>
    </location>
</feature>
<evidence type="ECO:0000256" key="6">
    <source>
        <dbReference type="ARBA" id="ARBA00022989"/>
    </source>
</evidence>
<comment type="similarity">
    <text evidence="9">Belongs to the OXA1/ALB3/YidC family.</text>
</comment>
<gene>
    <name evidence="13" type="ORF">SAMN02745158_01847</name>
</gene>
<keyword evidence="4 9" id="KW-0812">Transmembrane</keyword>
<evidence type="ECO:0000313" key="14">
    <source>
        <dbReference type="Proteomes" id="UP000184245"/>
    </source>
</evidence>
<name>A0A1M4X7A6_9CLOT</name>
<dbReference type="InterPro" id="IPR028055">
    <property type="entry name" value="YidC/Oxa/ALB_C"/>
</dbReference>
<keyword evidence="6 11" id="KW-1133">Transmembrane helix</keyword>
<reference evidence="13 14" key="1">
    <citation type="submission" date="2016-11" db="EMBL/GenBank/DDBJ databases">
        <authorList>
            <person name="Jaros S."/>
            <person name="Januszkiewicz K."/>
            <person name="Wedrychowicz H."/>
        </authorList>
    </citation>
    <scope>NUCLEOTIDE SEQUENCE [LARGE SCALE GENOMIC DNA]</scope>
    <source>
        <strain evidence="13 14">DSM 17459</strain>
    </source>
</reference>
<accession>A0A1M4X7A6</accession>
<keyword evidence="2" id="KW-0813">Transport</keyword>
<dbReference type="GO" id="GO:0032977">
    <property type="term" value="F:membrane insertase activity"/>
    <property type="evidence" value="ECO:0007669"/>
    <property type="project" value="InterPro"/>
</dbReference>
<dbReference type="EMBL" id="FQVI01000008">
    <property type="protein sequence ID" value="SHE89002.1"/>
    <property type="molecule type" value="Genomic_DNA"/>
</dbReference>
<evidence type="ECO:0000256" key="10">
    <source>
        <dbReference type="SAM" id="MobiDB-lite"/>
    </source>
</evidence>
<dbReference type="PANTHER" id="PTHR12428">
    <property type="entry name" value="OXA1"/>
    <property type="match status" value="1"/>
</dbReference>
<protein>
    <submittedName>
        <fullName evidence="13">YidC/Oxa1 family membrane protein insertase</fullName>
    </submittedName>
</protein>
<dbReference type="InterPro" id="IPR047196">
    <property type="entry name" value="YidC_ALB_C"/>
</dbReference>
<dbReference type="NCBIfam" id="TIGR03592">
    <property type="entry name" value="yidC_oxa1_cterm"/>
    <property type="match status" value="1"/>
</dbReference>
<dbReference type="AlphaFoldDB" id="A0A1M4X7A6"/>
<evidence type="ECO:0000256" key="11">
    <source>
        <dbReference type="SAM" id="Phobius"/>
    </source>
</evidence>
<dbReference type="Pfam" id="PF02096">
    <property type="entry name" value="60KD_IMP"/>
    <property type="match status" value="1"/>
</dbReference>
<feature type="domain" description="Membrane insertase YidC/Oxa/ALB C-terminal" evidence="12">
    <location>
        <begin position="36"/>
        <end position="335"/>
    </location>
</feature>
<dbReference type="GO" id="GO:0051205">
    <property type="term" value="P:protein insertion into membrane"/>
    <property type="evidence" value="ECO:0007669"/>
    <property type="project" value="TreeGrafter"/>
</dbReference>
<evidence type="ECO:0000256" key="1">
    <source>
        <dbReference type="ARBA" id="ARBA00004651"/>
    </source>
</evidence>
<keyword evidence="7 11" id="KW-0472">Membrane</keyword>
<proteinExistence type="inferred from homology"/>
<feature type="transmembrane region" description="Helical" evidence="11">
    <location>
        <begin position="34"/>
        <end position="53"/>
    </location>
</feature>
<keyword evidence="14" id="KW-1185">Reference proteome</keyword>
<keyword evidence="5" id="KW-0653">Protein transport</keyword>
<dbReference type="InterPro" id="IPR001708">
    <property type="entry name" value="YidC/ALB3/OXA1/COX18"/>
</dbReference>
<comment type="subcellular location">
    <subcellularLocation>
        <location evidence="1">Cell membrane</location>
        <topology evidence="1">Multi-pass membrane protein</topology>
    </subcellularLocation>
    <subcellularLocation>
        <location evidence="9">Membrane</location>
        <topology evidence="9">Multi-pass membrane protein</topology>
    </subcellularLocation>
</comment>
<dbReference type="Proteomes" id="UP000184245">
    <property type="component" value="Unassembled WGS sequence"/>
</dbReference>
<evidence type="ECO:0000256" key="9">
    <source>
        <dbReference type="RuleBase" id="RU003945"/>
    </source>
</evidence>
<feature type="transmembrane region" description="Helical" evidence="11">
    <location>
        <begin position="246"/>
        <end position="265"/>
    </location>
</feature>
<feature type="transmembrane region" description="Helical" evidence="11">
    <location>
        <begin position="299"/>
        <end position="321"/>
    </location>
</feature>
<evidence type="ECO:0000313" key="13">
    <source>
        <dbReference type="EMBL" id="SHE89002.1"/>
    </source>
</evidence>
<evidence type="ECO:0000256" key="7">
    <source>
        <dbReference type="ARBA" id="ARBA00023136"/>
    </source>
</evidence>
<evidence type="ECO:0000256" key="8">
    <source>
        <dbReference type="ARBA" id="ARBA00023186"/>
    </source>
</evidence>
<dbReference type="GO" id="GO:0015031">
    <property type="term" value="P:protein transport"/>
    <property type="evidence" value="ECO:0007669"/>
    <property type="project" value="UniProtKB-KW"/>
</dbReference>
<evidence type="ECO:0000256" key="2">
    <source>
        <dbReference type="ARBA" id="ARBA00022448"/>
    </source>
</evidence>
<evidence type="ECO:0000256" key="5">
    <source>
        <dbReference type="ARBA" id="ARBA00022927"/>
    </source>
</evidence>
<dbReference type="PANTHER" id="PTHR12428:SF65">
    <property type="entry name" value="CYTOCHROME C OXIDASE ASSEMBLY PROTEIN COX18, MITOCHONDRIAL"/>
    <property type="match status" value="1"/>
</dbReference>
<keyword evidence="3" id="KW-1003">Cell membrane</keyword>
<keyword evidence="8" id="KW-0143">Chaperone</keyword>
<evidence type="ECO:0000256" key="3">
    <source>
        <dbReference type="ARBA" id="ARBA00022475"/>
    </source>
</evidence>
<organism evidence="13 14">
    <name type="scientific">Lactonifactor longoviformis DSM 17459</name>
    <dbReference type="NCBI Taxonomy" id="1122155"/>
    <lineage>
        <taxon>Bacteria</taxon>
        <taxon>Bacillati</taxon>
        <taxon>Bacillota</taxon>
        <taxon>Clostridia</taxon>
        <taxon>Eubacteriales</taxon>
        <taxon>Clostridiaceae</taxon>
        <taxon>Lactonifactor</taxon>
    </lineage>
</organism>
<feature type="compositionally biased region" description="Basic and acidic residues" evidence="10">
    <location>
        <begin position="377"/>
        <end position="394"/>
    </location>
</feature>
<dbReference type="STRING" id="1122155.SAMN02745158_01847"/>
<evidence type="ECO:0000259" key="12">
    <source>
        <dbReference type="Pfam" id="PF02096"/>
    </source>
</evidence>
<dbReference type="RefSeq" id="WP_242946749.1">
    <property type="nucleotide sequence ID" value="NZ_FQVI01000008.1"/>
</dbReference>
<dbReference type="GO" id="GO:0005886">
    <property type="term" value="C:plasma membrane"/>
    <property type="evidence" value="ECO:0007669"/>
    <property type="project" value="UniProtKB-SubCell"/>
</dbReference>
<sequence>MSILLTKSTMPIIKWFADILGLLMNAIYSLGVTNIGLCIILFTLVIYTLMTPLQIKQQKFSRLNAVMAPELQKIQKKYQNKKDQVSMQKMQEETSMVYQKYGVSPTGSCLQLVIQMPILFALYQVIYKIPGYVTGIKATFDGVITQIMGVGGYTDILQTFLDDEKIKTVRLILDNGKATKDSIIDLLYNLSPTQWDKLSEIGKFSGFSDTIASTADKLSPMQNFLGLNIADNPLSVIKSSFVSHQYILLVGAILIPVLAWLTQVLNIKLSMAFNNSNKGDDKNKQATQMEATMKSMNTFMPLFSAVMCFTFPVGIGIYWIAGAVIRSVQQFVINKLLEKEDMDELVKKNLEKMNKKREKAGLPPQKISQQARMNVRNIEEPKTKGKTPEDREQAVKNSTDYYKRAANAKPGSIAAKANMVAQFDEKNKSKNKKQ</sequence>
<evidence type="ECO:0000256" key="4">
    <source>
        <dbReference type="ARBA" id="ARBA00022692"/>
    </source>
</evidence>
<dbReference type="CDD" id="cd20070">
    <property type="entry name" value="5TM_YidC_Alb3"/>
    <property type="match status" value="1"/>
</dbReference>